<keyword evidence="6 9" id="KW-1133">Transmembrane helix</keyword>
<evidence type="ECO:0000313" key="12">
    <source>
        <dbReference type="EMBL" id="CAF3693733.1"/>
    </source>
</evidence>
<keyword evidence="3 9" id="KW-0812">Transmembrane</keyword>
<dbReference type="GO" id="GO:0005743">
    <property type="term" value="C:mitochondrial inner membrane"/>
    <property type="evidence" value="ECO:0007669"/>
    <property type="project" value="TreeGrafter"/>
</dbReference>
<feature type="transmembrane region" description="Helical" evidence="9">
    <location>
        <begin position="287"/>
        <end position="303"/>
    </location>
</feature>
<evidence type="ECO:0000256" key="8">
    <source>
        <dbReference type="SAM" id="MobiDB-lite"/>
    </source>
</evidence>
<dbReference type="InterPro" id="IPR036640">
    <property type="entry name" value="ABC1_TM_sf"/>
</dbReference>
<accession>A0A8S2HZV3</accession>
<evidence type="ECO:0000256" key="9">
    <source>
        <dbReference type="SAM" id="Phobius"/>
    </source>
</evidence>
<keyword evidence="2" id="KW-0813">Transport</keyword>
<dbReference type="SMART" id="SM00382">
    <property type="entry name" value="AAA"/>
    <property type="match status" value="1"/>
</dbReference>
<evidence type="ECO:0000256" key="4">
    <source>
        <dbReference type="ARBA" id="ARBA00022741"/>
    </source>
</evidence>
<dbReference type="PANTHER" id="PTHR43394">
    <property type="entry name" value="ATP-DEPENDENT PERMEASE MDL1, MITOCHONDRIAL"/>
    <property type="match status" value="1"/>
</dbReference>
<dbReference type="AlphaFoldDB" id="A0A8S2HZV3"/>
<evidence type="ECO:0000256" key="6">
    <source>
        <dbReference type="ARBA" id="ARBA00022989"/>
    </source>
</evidence>
<dbReference type="InterPro" id="IPR003439">
    <property type="entry name" value="ABC_transporter-like_ATP-bd"/>
</dbReference>
<sequence length="560" mass="62903">MRRMHILLSCADMAYGGSTIYEKGLLSVPAHESVSLRNAESFQKSSLPEAGSNRDGYPKSTFSNMISVENYQSSDKLSDGEKQRVAVARALISKCKVLSGDEVTSALDNQTERNLLVTLQKAKVELGLTIVVIAHRLSTVINADNIVCMEHGRGIVEQGTHAQLIENNGLYKQFYMAQKMKETLHQAAITLEVDNVDIVSETKINEEHGKQETEEEEEDEESEISENKHSGFILKILKISQSEWCYLVFGCFASLIYGGVTPGFALLFTELYVLFTEQDYQKQEQQARIYCIIIFFIGIFGGLCQLSDVFEKIQFENICFGYSIHRKTMVLENLNLECKQGEMTVLVGGSGSGKSTLISLLERFYAPLSGRILLNNRDITTFNLRCLRSKISLVEQEPILFNTTIRENIAYGIEEDQRTVTDKEIRDAARIANIDISKFSEGYNTPCNQLSTGEKQRVACARAIIRRPQILLLDEPTAALDSLSAETVHNFIREQSKSGQTCLHITHRLSTIQNDSSVQIAVVDYGQICEQGTYTELREKQGIFYRLSTTEEKSGDNTKF</sequence>
<dbReference type="PROSITE" id="PS50893">
    <property type="entry name" value="ABC_TRANSPORTER_2"/>
    <property type="match status" value="1"/>
</dbReference>
<evidence type="ECO:0000256" key="5">
    <source>
        <dbReference type="ARBA" id="ARBA00022840"/>
    </source>
</evidence>
<dbReference type="InterPro" id="IPR039421">
    <property type="entry name" value="Type_1_exporter"/>
</dbReference>
<evidence type="ECO:0000256" key="3">
    <source>
        <dbReference type="ARBA" id="ARBA00022692"/>
    </source>
</evidence>
<evidence type="ECO:0000313" key="11">
    <source>
        <dbReference type="EMBL" id="CAF0915385.1"/>
    </source>
</evidence>
<proteinExistence type="predicted"/>
<name>A0A8S2HZV3_9BILA</name>
<dbReference type="Gene3D" id="1.20.1560.10">
    <property type="entry name" value="ABC transporter type 1, transmembrane domain"/>
    <property type="match status" value="1"/>
</dbReference>
<dbReference type="FunFam" id="3.40.50.300:FF:000604">
    <property type="entry name" value="ABC transporter B family member 28"/>
    <property type="match status" value="1"/>
</dbReference>
<dbReference type="GO" id="GO:0015421">
    <property type="term" value="F:ABC-type oligopeptide transporter activity"/>
    <property type="evidence" value="ECO:0007669"/>
    <property type="project" value="TreeGrafter"/>
</dbReference>
<dbReference type="Proteomes" id="UP000677228">
    <property type="component" value="Unassembled WGS sequence"/>
</dbReference>
<keyword evidence="7 9" id="KW-0472">Membrane</keyword>
<protein>
    <recommendedName>
        <fullName evidence="10">ABC transporter domain-containing protein</fullName>
    </recommendedName>
</protein>
<dbReference type="PANTHER" id="PTHR43394:SF1">
    <property type="entry name" value="ATP-BINDING CASSETTE SUB-FAMILY B MEMBER 10, MITOCHONDRIAL"/>
    <property type="match status" value="1"/>
</dbReference>
<comment type="subcellular location">
    <subcellularLocation>
        <location evidence="1">Membrane</location>
        <topology evidence="1">Multi-pass membrane protein</topology>
    </subcellularLocation>
</comment>
<evidence type="ECO:0000256" key="7">
    <source>
        <dbReference type="ARBA" id="ARBA00023136"/>
    </source>
</evidence>
<feature type="compositionally biased region" description="Acidic residues" evidence="8">
    <location>
        <begin position="213"/>
        <end position="224"/>
    </location>
</feature>
<dbReference type="EMBL" id="CAJNOK010003811">
    <property type="protein sequence ID" value="CAF0915385.1"/>
    <property type="molecule type" value="Genomic_DNA"/>
</dbReference>
<comment type="caution">
    <text evidence="12">The sequence shown here is derived from an EMBL/GenBank/DDBJ whole genome shotgun (WGS) entry which is preliminary data.</text>
</comment>
<evidence type="ECO:0000259" key="10">
    <source>
        <dbReference type="PROSITE" id="PS50893"/>
    </source>
</evidence>
<evidence type="ECO:0000256" key="2">
    <source>
        <dbReference type="ARBA" id="ARBA00022448"/>
    </source>
</evidence>
<dbReference type="Pfam" id="PF00005">
    <property type="entry name" value="ABC_tran"/>
    <property type="match status" value="1"/>
</dbReference>
<dbReference type="SUPFAM" id="SSF52540">
    <property type="entry name" value="P-loop containing nucleoside triphosphate hydrolases"/>
    <property type="match status" value="2"/>
</dbReference>
<evidence type="ECO:0000256" key="1">
    <source>
        <dbReference type="ARBA" id="ARBA00004141"/>
    </source>
</evidence>
<dbReference type="Gene3D" id="3.40.50.300">
    <property type="entry name" value="P-loop containing nucleotide triphosphate hydrolases"/>
    <property type="match status" value="2"/>
</dbReference>
<evidence type="ECO:0000313" key="13">
    <source>
        <dbReference type="Proteomes" id="UP000682733"/>
    </source>
</evidence>
<reference evidence="12" key="1">
    <citation type="submission" date="2021-02" db="EMBL/GenBank/DDBJ databases">
        <authorList>
            <person name="Nowell W R."/>
        </authorList>
    </citation>
    <scope>NUCLEOTIDE SEQUENCE</scope>
</reference>
<keyword evidence="4" id="KW-0547">Nucleotide-binding</keyword>
<dbReference type="Proteomes" id="UP000682733">
    <property type="component" value="Unassembled WGS sequence"/>
</dbReference>
<dbReference type="InterPro" id="IPR027417">
    <property type="entry name" value="P-loop_NTPase"/>
</dbReference>
<dbReference type="GO" id="GO:0005524">
    <property type="term" value="F:ATP binding"/>
    <property type="evidence" value="ECO:0007669"/>
    <property type="project" value="UniProtKB-KW"/>
</dbReference>
<keyword evidence="5" id="KW-0067">ATP-binding</keyword>
<organism evidence="12 13">
    <name type="scientific">Didymodactylos carnosus</name>
    <dbReference type="NCBI Taxonomy" id="1234261"/>
    <lineage>
        <taxon>Eukaryota</taxon>
        <taxon>Metazoa</taxon>
        <taxon>Spiralia</taxon>
        <taxon>Gnathifera</taxon>
        <taxon>Rotifera</taxon>
        <taxon>Eurotatoria</taxon>
        <taxon>Bdelloidea</taxon>
        <taxon>Philodinida</taxon>
        <taxon>Philodinidae</taxon>
        <taxon>Didymodactylos</taxon>
    </lineage>
</organism>
<dbReference type="InterPro" id="IPR003593">
    <property type="entry name" value="AAA+_ATPase"/>
</dbReference>
<gene>
    <name evidence="11" type="ORF">OVA965_LOCUS10341</name>
    <name evidence="12" type="ORF">TMI583_LOCUS10337</name>
</gene>
<dbReference type="GO" id="GO:0016887">
    <property type="term" value="F:ATP hydrolysis activity"/>
    <property type="evidence" value="ECO:0007669"/>
    <property type="project" value="InterPro"/>
</dbReference>
<dbReference type="EMBL" id="CAJOBA010003812">
    <property type="protein sequence ID" value="CAF3693733.1"/>
    <property type="molecule type" value="Genomic_DNA"/>
</dbReference>
<dbReference type="GO" id="GO:0090374">
    <property type="term" value="P:oligopeptide export from mitochondrion"/>
    <property type="evidence" value="ECO:0007669"/>
    <property type="project" value="TreeGrafter"/>
</dbReference>
<feature type="region of interest" description="Disordered" evidence="8">
    <location>
        <begin position="204"/>
        <end position="225"/>
    </location>
</feature>
<feature type="transmembrane region" description="Helical" evidence="9">
    <location>
        <begin position="246"/>
        <end position="275"/>
    </location>
</feature>
<feature type="domain" description="ABC transporter" evidence="10">
    <location>
        <begin position="313"/>
        <end position="550"/>
    </location>
</feature>